<reference evidence="4 5" key="1">
    <citation type="journal article" date="2018" name="J. Microbiol.">
        <title>Salicibibacter kimchii gen. nov., sp. nov., a moderately halophilic and alkalitolerant bacterium in the family Bacillaceae, isolated from kimchi.</title>
        <authorList>
            <person name="Jang J.Y."/>
            <person name="Oh Y.J."/>
            <person name="Lim S.K."/>
            <person name="Park H.K."/>
            <person name="Lee C."/>
            <person name="Kim J.Y."/>
            <person name="Lee M.A."/>
            <person name="Choi H.J."/>
        </authorList>
    </citation>
    <scope>NUCLEOTIDE SEQUENCE [LARGE SCALE GENOMIC DNA]</scope>
    <source>
        <strain evidence="4 5">NKC1-1</strain>
    </source>
</reference>
<evidence type="ECO:0000313" key="4">
    <source>
        <dbReference type="EMBL" id="AXF55890.1"/>
    </source>
</evidence>
<evidence type="ECO:0000256" key="3">
    <source>
        <dbReference type="SAM" id="SignalP"/>
    </source>
</evidence>
<evidence type="ECO:0000313" key="5">
    <source>
        <dbReference type="Proteomes" id="UP000252100"/>
    </source>
</evidence>
<dbReference type="GO" id="GO:0015888">
    <property type="term" value="P:thiamine transport"/>
    <property type="evidence" value="ECO:0007669"/>
    <property type="project" value="TreeGrafter"/>
</dbReference>
<dbReference type="OrthoDB" id="9791045at2"/>
<feature type="region of interest" description="Disordered" evidence="2">
    <location>
        <begin position="24"/>
        <end position="69"/>
    </location>
</feature>
<dbReference type="GO" id="GO:0030976">
    <property type="term" value="F:thiamine pyrophosphate binding"/>
    <property type="evidence" value="ECO:0007669"/>
    <property type="project" value="TreeGrafter"/>
</dbReference>
<evidence type="ECO:0000256" key="2">
    <source>
        <dbReference type="SAM" id="MobiDB-lite"/>
    </source>
</evidence>
<keyword evidence="1 3" id="KW-0732">Signal</keyword>
<dbReference type="KEGG" id="rue:DT065_07515"/>
<accession>A0A345BY59</accession>
<dbReference type="InterPro" id="IPR026045">
    <property type="entry name" value="Ferric-bd"/>
</dbReference>
<dbReference type="GO" id="GO:0030288">
    <property type="term" value="C:outer membrane-bounded periplasmic space"/>
    <property type="evidence" value="ECO:0007669"/>
    <property type="project" value="TreeGrafter"/>
</dbReference>
<dbReference type="GO" id="GO:0030975">
    <property type="term" value="F:thiamine binding"/>
    <property type="evidence" value="ECO:0007669"/>
    <property type="project" value="TreeGrafter"/>
</dbReference>
<dbReference type="Proteomes" id="UP000252100">
    <property type="component" value="Chromosome"/>
</dbReference>
<dbReference type="Gene3D" id="3.40.190.10">
    <property type="entry name" value="Periplasmic binding protein-like II"/>
    <property type="match status" value="2"/>
</dbReference>
<dbReference type="Pfam" id="PF13416">
    <property type="entry name" value="SBP_bac_8"/>
    <property type="match status" value="1"/>
</dbReference>
<dbReference type="InterPro" id="IPR006059">
    <property type="entry name" value="SBP"/>
</dbReference>
<feature type="signal peptide" evidence="3">
    <location>
        <begin position="1"/>
        <end position="22"/>
    </location>
</feature>
<dbReference type="SUPFAM" id="SSF53850">
    <property type="entry name" value="Periplasmic binding protein-like II"/>
    <property type="match status" value="1"/>
</dbReference>
<name>A0A345BY59_9BACI</name>
<organism evidence="4 5">
    <name type="scientific">Salicibibacter kimchii</name>
    <dbReference type="NCBI Taxonomy" id="2099786"/>
    <lineage>
        <taxon>Bacteria</taxon>
        <taxon>Bacillati</taxon>
        <taxon>Bacillota</taxon>
        <taxon>Bacilli</taxon>
        <taxon>Bacillales</taxon>
        <taxon>Bacillaceae</taxon>
        <taxon>Salicibibacter</taxon>
    </lineage>
</organism>
<dbReference type="RefSeq" id="WP_114372180.1">
    <property type="nucleotide sequence ID" value="NZ_CP031092.1"/>
</dbReference>
<dbReference type="PROSITE" id="PS51257">
    <property type="entry name" value="PROKAR_LIPOPROTEIN"/>
    <property type="match status" value="1"/>
</dbReference>
<protein>
    <submittedName>
        <fullName evidence="4">Extracellular solute-binding protein</fullName>
    </submittedName>
</protein>
<dbReference type="AlphaFoldDB" id="A0A345BY59"/>
<dbReference type="EMBL" id="CP031092">
    <property type="protein sequence ID" value="AXF55890.1"/>
    <property type="molecule type" value="Genomic_DNA"/>
</dbReference>
<dbReference type="PIRSF" id="PIRSF002825">
    <property type="entry name" value="CfbpA"/>
    <property type="match status" value="1"/>
</dbReference>
<proteinExistence type="predicted"/>
<keyword evidence="5" id="KW-1185">Reference proteome</keyword>
<dbReference type="PANTHER" id="PTHR30006:SF2">
    <property type="entry name" value="ABC TRANSPORTER SUBSTRATE-BINDING PROTEIN"/>
    <property type="match status" value="1"/>
</dbReference>
<sequence length="364" mass="39541">MKKFFPLSLAASLTVLASACGADNVQEQAGEAETEETENEAEDSADDEEAEEDASADGEVSGTLSFYTSQPDEDADALIEGFNEIHPDVEVEVFRSGTEEVISRLLAEEEAGSAQADVLLLADAVTFEGLKEDDLLHEYESPELDAIPEQFVDEDGMYTGTKIMSTVLAYNTELVEDEPVSWADLTSDEAENEVIMPSPLYSGAAAYNAGVFSRTDGFGWEFYEDLHENDTTTVQGNGDVLQNVAGGEKAYGMVVDFVVANAKEEGSPIDLVYPEEGVPVITEPVGIMDDAENVEAAEAFVDFILSEEGQELSTEVGYVPIRAEMDPPEDLQGAEEVDELSADLNEMMQTRDEDTEEFNMIFGE</sequence>
<dbReference type="CDD" id="cd13547">
    <property type="entry name" value="PBP2_Fbp_like_2"/>
    <property type="match status" value="1"/>
</dbReference>
<gene>
    <name evidence="4" type="ORF">DT065_07515</name>
</gene>
<dbReference type="PANTHER" id="PTHR30006">
    <property type="entry name" value="THIAMINE-BINDING PERIPLASMIC PROTEIN-RELATED"/>
    <property type="match status" value="1"/>
</dbReference>
<evidence type="ECO:0000256" key="1">
    <source>
        <dbReference type="ARBA" id="ARBA00022729"/>
    </source>
</evidence>
<feature type="chain" id="PRO_5038486274" evidence="3">
    <location>
        <begin position="23"/>
        <end position="364"/>
    </location>
</feature>
<feature type="compositionally biased region" description="Acidic residues" evidence="2">
    <location>
        <begin position="30"/>
        <end position="56"/>
    </location>
</feature>